<accession>A0A9P0D1H0</accession>
<dbReference type="Proteomes" id="UP001153636">
    <property type="component" value="Chromosome 3"/>
</dbReference>
<sequence>MFLRTIGLKTDGIITQHMLAKQKNNGLPKVLDERGKTNKNKENNHFNDDIAEHIESYNPQVSHYNLQHAPHRRYLTCDLSIRVMWKNFCLNPEKKVSYIEKIFASKNISFAQPSQDECSQCSLFKLHKIEHATADGLSTDNFKKCSSFLKHKETYTQAREAYKKDKASNSGHNHIVYAVDMQKVILIPKMPLKNIFFESRLVVFNETFACMGKNKIYAFYGMNQ</sequence>
<gene>
    <name evidence="1" type="ORF">PSYICH_LOCUS9525</name>
</gene>
<dbReference type="AlphaFoldDB" id="A0A9P0D1H0"/>
<evidence type="ECO:0000313" key="1">
    <source>
        <dbReference type="EMBL" id="CAH1108131.1"/>
    </source>
</evidence>
<dbReference type="PANTHER" id="PTHR10773">
    <property type="entry name" value="DNA-DIRECTED RNA POLYMERASES I, II, AND III SUBUNIT RPABC2"/>
    <property type="match status" value="1"/>
</dbReference>
<dbReference type="OrthoDB" id="6780163at2759"/>
<proteinExistence type="predicted"/>
<dbReference type="EMBL" id="OV651815">
    <property type="protein sequence ID" value="CAH1108131.1"/>
    <property type="molecule type" value="Genomic_DNA"/>
</dbReference>
<reference evidence="1" key="1">
    <citation type="submission" date="2022-01" db="EMBL/GenBank/DDBJ databases">
        <authorList>
            <person name="King R."/>
        </authorList>
    </citation>
    <scope>NUCLEOTIDE SEQUENCE</scope>
</reference>
<evidence type="ECO:0000313" key="2">
    <source>
        <dbReference type="Proteomes" id="UP001153636"/>
    </source>
</evidence>
<protein>
    <submittedName>
        <fullName evidence="1">Uncharacterized protein</fullName>
    </submittedName>
</protein>
<dbReference type="PANTHER" id="PTHR10773:SF19">
    <property type="match status" value="1"/>
</dbReference>
<keyword evidence="2" id="KW-1185">Reference proteome</keyword>
<organism evidence="1 2">
    <name type="scientific">Psylliodes chrysocephalus</name>
    <dbReference type="NCBI Taxonomy" id="3402493"/>
    <lineage>
        <taxon>Eukaryota</taxon>
        <taxon>Metazoa</taxon>
        <taxon>Ecdysozoa</taxon>
        <taxon>Arthropoda</taxon>
        <taxon>Hexapoda</taxon>
        <taxon>Insecta</taxon>
        <taxon>Pterygota</taxon>
        <taxon>Neoptera</taxon>
        <taxon>Endopterygota</taxon>
        <taxon>Coleoptera</taxon>
        <taxon>Polyphaga</taxon>
        <taxon>Cucujiformia</taxon>
        <taxon>Chrysomeloidea</taxon>
        <taxon>Chrysomelidae</taxon>
        <taxon>Galerucinae</taxon>
        <taxon>Alticini</taxon>
        <taxon>Psylliodes</taxon>
    </lineage>
</organism>
<name>A0A9P0D1H0_9CUCU</name>